<dbReference type="HOGENOM" id="CLU_405608_0_0_1"/>
<dbReference type="AlphaFoldDB" id="V4A0J8"/>
<dbReference type="SMART" id="SM00100">
    <property type="entry name" value="cNMP"/>
    <property type="match status" value="1"/>
</dbReference>
<dbReference type="InterPro" id="IPR000595">
    <property type="entry name" value="cNMP-bd_dom"/>
</dbReference>
<feature type="compositionally biased region" description="Basic residues" evidence="1">
    <location>
        <begin position="22"/>
        <end position="33"/>
    </location>
</feature>
<feature type="region of interest" description="Disordered" evidence="1">
    <location>
        <begin position="452"/>
        <end position="488"/>
    </location>
</feature>
<dbReference type="EMBL" id="KB202990">
    <property type="protein sequence ID" value="ESO86786.1"/>
    <property type="molecule type" value="Genomic_DNA"/>
</dbReference>
<feature type="region of interest" description="Disordered" evidence="1">
    <location>
        <begin position="56"/>
        <end position="83"/>
    </location>
</feature>
<dbReference type="PROSITE" id="PS50042">
    <property type="entry name" value="CNMP_BINDING_3"/>
    <property type="match status" value="1"/>
</dbReference>
<name>V4A0J8_LOTGI</name>
<dbReference type="CDD" id="cd00038">
    <property type="entry name" value="CAP_ED"/>
    <property type="match status" value="1"/>
</dbReference>
<dbReference type="InterPro" id="IPR014710">
    <property type="entry name" value="RmlC-like_jellyroll"/>
</dbReference>
<dbReference type="RefSeq" id="XP_009062482.1">
    <property type="nucleotide sequence ID" value="XM_009064234.1"/>
</dbReference>
<feature type="compositionally biased region" description="Basic and acidic residues" evidence="1">
    <location>
        <begin position="292"/>
        <end position="313"/>
    </location>
</feature>
<dbReference type="KEGG" id="lgi:LOTGIDRAFT_235194"/>
<dbReference type="PANTHER" id="PTHR23011">
    <property type="entry name" value="CYCLIC NUCLEOTIDE-BINDING DOMAIN CONTAINING PROTEIN"/>
    <property type="match status" value="1"/>
</dbReference>
<dbReference type="Pfam" id="PF00027">
    <property type="entry name" value="cNMP_binding"/>
    <property type="match status" value="1"/>
</dbReference>
<dbReference type="CTD" id="20249780"/>
<dbReference type="STRING" id="225164.V4A0J8"/>
<keyword evidence="4" id="KW-1185">Reference proteome</keyword>
<reference evidence="3 4" key="1">
    <citation type="journal article" date="2013" name="Nature">
        <title>Insights into bilaterian evolution from three spiralian genomes.</title>
        <authorList>
            <person name="Simakov O."/>
            <person name="Marletaz F."/>
            <person name="Cho S.J."/>
            <person name="Edsinger-Gonzales E."/>
            <person name="Havlak P."/>
            <person name="Hellsten U."/>
            <person name="Kuo D.H."/>
            <person name="Larsson T."/>
            <person name="Lv J."/>
            <person name="Arendt D."/>
            <person name="Savage R."/>
            <person name="Osoegawa K."/>
            <person name="de Jong P."/>
            <person name="Grimwood J."/>
            <person name="Chapman J.A."/>
            <person name="Shapiro H."/>
            <person name="Aerts A."/>
            <person name="Otillar R.P."/>
            <person name="Terry A.Y."/>
            <person name="Boore J.L."/>
            <person name="Grigoriev I.V."/>
            <person name="Lindberg D.R."/>
            <person name="Seaver E.C."/>
            <person name="Weisblat D.A."/>
            <person name="Putnam N.H."/>
            <person name="Rokhsar D.S."/>
        </authorList>
    </citation>
    <scope>NUCLEOTIDE SEQUENCE [LARGE SCALE GENOMIC DNA]</scope>
</reference>
<dbReference type="SUPFAM" id="SSF51206">
    <property type="entry name" value="cAMP-binding domain-like"/>
    <property type="match status" value="2"/>
</dbReference>
<dbReference type="OMA" id="KTTKPCY"/>
<dbReference type="Proteomes" id="UP000030746">
    <property type="component" value="Unassembled WGS sequence"/>
</dbReference>
<proteinExistence type="predicted"/>
<dbReference type="GeneID" id="20249780"/>
<feature type="compositionally biased region" description="Polar residues" evidence="1">
    <location>
        <begin position="470"/>
        <end position="482"/>
    </location>
</feature>
<gene>
    <name evidence="3" type="ORF">LOTGIDRAFT_235194</name>
</gene>
<evidence type="ECO:0000313" key="4">
    <source>
        <dbReference type="Proteomes" id="UP000030746"/>
    </source>
</evidence>
<dbReference type="PANTHER" id="PTHR23011:SF28">
    <property type="entry name" value="CYCLIC NUCLEOTIDE-BINDING DOMAIN CONTAINING PROTEIN"/>
    <property type="match status" value="1"/>
</dbReference>
<sequence length="678" mass="77818">MVLLKSVGQTVTAMVRMDKKNRNNNRSRQHKPLHPTSNIQKDLESRFIVSELMRKPGFKHGSPVEKSSKENRRRGSTSKLDLLKSLGSSDASENFRKLRRRNFPGSLHLTKQDFLLEYVEDELPLEKFQKAVRKIITMLKVVGFISILVFAFRERRKETDRNMLSWTTICDDLHLTRTRYNDLGLTFDPTDFKVKKKDHINSETIETLCLHPGERTPDQIRHCLVSLNTSVPAFSEFPKKMQTALLQVGWYERFEAGRVIIRQGHRADRFYLILSGQAVVTILETRPKKKSKQESRASHDGLPKIHESGSDRKQEQYYVRTARLLEKGKSFGELALLQGSIRTATVTCRTDMELLALDRPDFINIFMKADTGKEPDHIQFLKSLDILKGWPVDKIPWNDPNICAFTYVRRETILCQDSNNSDLIFVVMSGTCRVLKSLPAVQPKLYRSEVTDYGLQTPRTNRTENIKVRSPTSARDSHSPTSLRPGRKPLRSRLEADIALSRNNTVLSSVVSKTPEQVAADAVEHINIINNVYNKRHVLPPIDKHSRQNTTVSSFAQQTWSTTADDSPDEQIYIHLTKLGRGDVFGLEQVVLKGLGETTSSCLVSDGAECIMINKLFFRKHLTQDLAKQMRKKIQPFPSEDILQQKLQTQIDWEEFKHLTVLDHLDFNKHVQTVSWKH</sequence>
<dbReference type="Gene3D" id="2.60.120.10">
    <property type="entry name" value="Jelly Rolls"/>
    <property type="match status" value="2"/>
</dbReference>
<feature type="region of interest" description="Disordered" evidence="1">
    <location>
        <begin position="286"/>
        <end position="313"/>
    </location>
</feature>
<protein>
    <recommendedName>
        <fullName evidence="2">Cyclic nucleotide-binding domain-containing protein</fullName>
    </recommendedName>
</protein>
<evidence type="ECO:0000256" key="1">
    <source>
        <dbReference type="SAM" id="MobiDB-lite"/>
    </source>
</evidence>
<accession>V4A0J8</accession>
<dbReference type="PROSITE" id="PS00889">
    <property type="entry name" value="CNMP_BINDING_2"/>
    <property type="match status" value="1"/>
</dbReference>
<feature type="domain" description="Cyclic nucleotide-binding" evidence="2">
    <location>
        <begin position="233"/>
        <end position="383"/>
    </location>
</feature>
<feature type="region of interest" description="Disordered" evidence="1">
    <location>
        <begin position="16"/>
        <end position="40"/>
    </location>
</feature>
<dbReference type="OrthoDB" id="166212at2759"/>
<dbReference type="InterPro" id="IPR018490">
    <property type="entry name" value="cNMP-bd_dom_sf"/>
</dbReference>
<dbReference type="InterPro" id="IPR018488">
    <property type="entry name" value="cNMP-bd_CS"/>
</dbReference>
<evidence type="ECO:0000259" key="2">
    <source>
        <dbReference type="PROSITE" id="PS50042"/>
    </source>
</evidence>
<evidence type="ECO:0000313" key="3">
    <source>
        <dbReference type="EMBL" id="ESO86786.1"/>
    </source>
</evidence>
<organism evidence="3 4">
    <name type="scientific">Lottia gigantea</name>
    <name type="common">Giant owl limpet</name>
    <dbReference type="NCBI Taxonomy" id="225164"/>
    <lineage>
        <taxon>Eukaryota</taxon>
        <taxon>Metazoa</taxon>
        <taxon>Spiralia</taxon>
        <taxon>Lophotrochozoa</taxon>
        <taxon>Mollusca</taxon>
        <taxon>Gastropoda</taxon>
        <taxon>Patellogastropoda</taxon>
        <taxon>Lottioidea</taxon>
        <taxon>Lottiidae</taxon>
        <taxon>Lottia</taxon>
    </lineage>
</organism>